<keyword evidence="3" id="KW-0804">Transcription</keyword>
<dbReference type="SUPFAM" id="SSF46785">
    <property type="entry name" value="Winged helix' DNA-binding domain"/>
    <property type="match status" value="1"/>
</dbReference>
<protein>
    <recommendedName>
        <fullName evidence="4">Histidine utilization repressor</fullName>
    </recommendedName>
</protein>
<evidence type="ECO:0000256" key="2">
    <source>
        <dbReference type="ARBA" id="ARBA00023125"/>
    </source>
</evidence>
<name>A0A4T0UPW1_9NEIS</name>
<organism evidence="6 7">
    <name type="scientific">Crenobacter intestini</name>
    <dbReference type="NCBI Taxonomy" id="2563443"/>
    <lineage>
        <taxon>Bacteria</taxon>
        <taxon>Pseudomonadati</taxon>
        <taxon>Pseudomonadota</taxon>
        <taxon>Betaproteobacteria</taxon>
        <taxon>Neisseriales</taxon>
        <taxon>Neisseriaceae</taxon>
        <taxon>Crenobacter</taxon>
    </lineage>
</organism>
<gene>
    <name evidence="6" type="primary">hutC</name>
    <name evidence="6" type="ORF">E5K04_12060</name>
</gene>
<evidence type="ECO:0000256" key="3">
    <source>
        <dbReference type="ARBA" id="ARBA00023163"/>
    </source>
</evidence>
<dbReference type="GO" id="GO:0003677">
    <property type="term" value="F:DNA binding"/>
    <property type="evidence" value="ECO:0007669"/>
    <property type="project" value="UniProtKB-UniRule"/>
</dbReference>
<dbReference type="PRINTS" id="PR00035">
    <property type="entry name" value="HTHGNTR"/>
</dbReference>
<dbReference type="InterPro" id="IPR050679">
    <property type="entry name" value="Bact_HTH_transcr_reg"/>
</dbReference>
<dbReference type="Pfam" id="PF07702">
    <property type="entry name" value="UTRA"/>
    <property type="match status" value="1"/>
</dbReference>
<dbReference type="PROSITE" id="PS50949">
    <property type="entry name" value="HTH_GNTR"/>
    <property type="match status" value="1"/>
</dbReference>
<dbReference type="SMART" id="SM00345">
    <property type="entry name" value="HTH_GNTR"/>
    <property type="match status" value="1"/>
</dbReference>
<reference evidence="6 7" key="1">
    <citation type="submission" date="2019-04" db="EMBL/GenBank/DDBJ databases">
        <title>Crenobacter sp. nov.</title>
        <authorList>
            <person name="Shi S."/>
        </authorList>
    </citation>
    <scope>NUCLEOTIDE SEQUENCE [LARGE SCALE GENOMIC DNA]</scope>
    <source>
        <strain evidence="6 7">GY 70310</strain>
    </source>
</reference>
<dbReference type="InterPro" id="IPR000524">
    <property type="entry name" value="Tscrpt_reg_HTH_GntR"/>
</dbReference>
<evidence type="ECO:0000313" key="6">
    <source>
        <dbReference type="EMBL" id="TIC80561.1"/>
    </source>
</evidence>
<keyword evidence="2" id="KW-0238">DNA-binding</keyword>
<dbReference type="OrthoDB" id="9808698at2"/>
<dbReference type="FunFam" id="1.10.10.10:FF:000079">
    <property type="entry name" value="GntR family transcriptional regulator"/>
    <property type="match status" value="1"/>
</dbReference>
<dbReference type="Proteomes" id="UP000308891">
    <property type="component" value="Unassembled WGS sequence"/>
</dbReference>
<keyword evidence="1" id="KW-0805">Transcription regulation</keyword>
<keyword evidence="7" id="KW-1185">Reference proteome</keyword>
<dbReference type="Gene3D" id="3.40.1410.10">
    <property type="entry name" value="Chorismate lyase-like"/>
    <property type="match status" value="1"/>
</dbReference>
<dbReference type="GO" id="GO:0045892">
    <property type="term" value="P:negative regulation of DNA-templated transcription"/>
    <property type="evidence" value="ECO:0007669"/>
    <property type="project" value="UniProtKB-UniRule"/>
</dbReference>
<evidence type="ECO:0000259" key="5">
    <source>
        <dbReference type="PROSITE" id="PS50949"/>
    </source>
</evidence>
<dbReference type="AlphaFoldDB" id="A0A4T0UPW1"/>
<dbReference type="CDD" id="cd07377">
    <property type="entry name" value="WHTH_GntR"/>
    <property type="match status" value="1"/>
</dbReference>
<comment type="caution">
    <text evidence="6">The sequence shown here is derived from an EMBL/GenBank/DDBJ whole genome shotgun (WGS) entry which is preliminary data.</text>
</comment>
<dbReference type="GO" id="GO:0003700">
    <property type="term" value="F:DNA-binding transcription factor activity"/>
    <property type="evidence" value="ECO:0007669"/>
    <property type="project" value="UniProtKB-UniRule"/>
</dbReference>
<dbReference type="SUPFAM" id="SSF64288">
    <property type="entry name" value="Chorismate lyase-like"/>
    <property type="match status" value="1"/>
</dbReference>
<dbReference type="NCBIfam" id="TIGR02018">
    <property type="entry name" value="his_ut_repres"/>
    <property type="match status" value="1"/>
</dbReference>
<dbReference type="InterPro" id="IPR011663">
    <property type="entry name" value="UTRA"/>
</dbReference>
<dbReference type="EMBL" id="STGJ01000013">
    <property type="protein sequence ID" value="TIC80561.1"/>
    <property type="molecule type" value="Genomic_DNA"/>
</dbReference>
<dbReference type="InterPro" id="IPR036388">
    <property type="entry name" value="WH-like_DNA-bd_sf"/>
</dbReference>
<evidence type="ECO:0000256" key="4">
    <source>
        <dbReference type="NCBIfam" id="TIGR02018"/>
    </source>
</evidence>
<dbReference type="Gene3D" id="1.10.10.10">
    <property type="entry name" value="Winged helix-like DNA-binding domain superfamily/Winged helix DNA-binding domain"/>
    <property type="match status" value="1"/>
</dbReference>
<sequence length="320" mass="36144">MGPDQRQTCAHYTRKGVGRRFGSAAVPRETRRPIYDQAIYRPTSNGKAILCSFCLILDNSVLFGRGLRPWLDVKNGAGKRLDFTVKQPAVPRYQRIKAHLLESIHQGHYQPGTKIPPELELAKAFEVSRMTVNKAIHELVEDGVLLRFAGDGTYVAEIKAEAPLMEVSNIAAEIEQRQHAHASRVVAHRALEADEALARRMEMAIGDTVYYSLIVHSEDDLPVQLEERYVNPNWAPGYLEQDFSLTTPNAFLMSNSPLTAVEHRVRAVLPEGRERELLQVDADEPCLLVLRQSWAHRCLVAYARLLHPGSRYTLHSHLKM</sequence>
<dbReference type="InterPro" id="IPR010248">
    <property type="entry name" value="His_ut_repres"/>
</dbReference>
<feature type="domain" description="HTH gntR-type" evidence="5">
    <location>
        <begin position="90"/>
        <end position="158"/>
    </location>
</feature>
<dbReference type="InterPro" id="IPR028978">
    <property type="entry name" value="Chorismate_lyase_/UTRA_dom_sf"/>
</dbReference>
<dbReference type="GO" id="GO:0006547">
    <property type="term" value="P:L-histidine metabolic process"/>
    <property type="evidence" value="ECO:0007669"/>
    <property type="project" value="UniProtKB-UniRule"/>
</dbReference>
<evidence type="ECO:0000313" key="7">
    <source>
        <dbReference type="Proteomes" id="UP000308891"/>
    </source>
</evidence>
<accession>A0A4T0UPW1</accession>
<dbReference type="InterPro" id="IPR036390">
    <property type="entry name" value="WH_DNA-bd_sf"/>
</dbReference>
<proteinExistence type="predicted"/>
<evidence type="ECO:0000256" key="1">
    <source>
        <dbReference type="ARBA" id="ARBA00023015"/>
    </source>
</evidence>
<dbReference type="Pfam" id="PF00392">
    <property type="entry name" value="GntR"/>
    <property type="match status" value="1"/>
</dbReference>
<dbReference type="PANTHER" id="PTHR44846">
    <property type="entry name" value="MANNOSYL-D-GLYCERATE TRANSPORT/METABOLISM SYSTEM REPRESSOR MNGR-RELATED"/>
    <property type="match status" value="1"/>
</dbReference>
<dbReference type="PANTHER" id="PTHR44846:SF16">
    <property type="entry name" value="TRANSCRIPTIONAL REGULATOR PHNF-RELATED"/>
    <property type="match status" value="1"/>
</dbReference>
<dbReference type="SMART" id="SM00866">
    <property type="entry name" value="UTRA"/>
    <property type="match status" value="1"/>
</dbReference>